<gene>
    <name evidence="2" type="ORF">Tsedi_00569</name>
</gene>
<comment type="caution">
    <text evidence="2">The sequence shown here is derived from an EMBL/GenBank/DDBJ whole genome shotgun (WGS) entry which is preliminary data.</text>
</comment>
<keyword evidence="3" id="KW-1185">Reference proteome</keyword>
<proteinExistence type="predicted"/>
<protein>
    <submittedName>
        <fullName evidence="2">Uncharacterized protein</fullName>
    </submittedName>
</protein>
<keyword evidence="1" id="KW-0472">Membrane</keyword>
<feature type="transmembrane region" description="Helical" evidence="1">
    <location>
        <begin position="45"/>
        <end position="67"/>
    </location>
</feature>
<evidence type="ECO:0000256" key="1">
    <source>
        <dbReference type="SAM" id="Phobius"/>
    </source>
</evidence>
<accession>A0A554WTG2</accession>
<dbReference type="RefSeq" id="WP_185970559.1">
    <property type="nucleotide sequence ID" value="NZ_VJND01000002.1"/>
</dbReference>
<dbReference type="AlphaFoldDB" id="A0A554WTG2"/>
<keyword evidence="1" id="KW-1133">Transmembrane helix</keyword>
<name>A0A554WTG2_9BURK</name>
<dbReference type="PROSITE" id="PS51257">
    <property type="entry name" value="PROKAR_LIPOPROTEIN"/>
    <property type="match status" value="1"/>
</dbReference>
<organism evidence="2 3">
    <name type="scientific">Tepidimonas sediminis</name>
    <dbReference type="NCBI Taxonomy" id="2588941"/>
    <lineage>
        <taxon>Bacteria</taxon>
        <taxon>Pseudomonadati</taxon>
        <taxon>Pseudomonadota</taxon>
        <taxon>Betaproteobacteria</taxon>
        <taxon>Burkholderiales</taxon>
        <taxon>Tepidimonas</taxon>
    </lineage>
</organism>
<dbReference type="Proteomes" id="UP000320225">
    <property type="component" value="Unassembled WGS sequence"/>
</dbReference>
<evidence type="ECO:0000313" key="3">
    <source>
        <dbReference type="Proteomes" id="UP000320225"/>
    </source>
</evidence>
<keyword evidence="1" id="KW-0812">Transmembrane</keyword>
<feature type="transmembrane region" description="Helical" evidence="1">
    <location>
        <begin position="107"/>
        <end position="128"/>
    </location>
</feature>
<evidence type="ECO:0000313" key="2">
    <source>
        <dbReference type="EMBL" id="TSE26860.1"/>
    </source>
</evidence>
<feature type="transmembrane region" description="Helical" evidence="1">
    <location>
        <begin position="79"/>
        <end position="101"/>
    </location>
</feature>
<dbReference type="EMBL" id="VJND01000002">
    <property type="protein sequence ID" value="TSE26860.1"/>
    <property type="molecule type" value="Genomic_DNA"/>
</dbReference>
<sequence>MLRALLVGLTLLHLGPGLAFALLAFGCDGAAPWLGAHCGGDPVGRFGRLTLAAWAVLGLAWLAWGAVRRARHRPPGGAARWQALAAVLAAGGALGGAGAWLTGAAAAWLAVPLALAVAWLALANPAACQPPRADTPRRP</sequence>
<reference evidence="2 3" key="1">
    <citation type="submission" date="2019-07" db="EMBL/GenBank/DDBJ databases">
        <title>Tepidimonas sediminis YIM 72259 draft genome.</title>
        <authorList>
            <person name="Da Costa M.S."/>
            <person name="Froufe H.J.C."/>
            <person name="Egas C."/>
            <person name="Albuquerque L."/>
        </authorList>
    </citation>
    <scope>NUCLEOTIDE SEQUENCE [LARGE SCALE GENOMIC DNA]</scope>
    <source>
        <strain evidence="2 3">YIM 72259</strain>
    </source>
</reference>